<dbReference type="PANTHER" id="PTHR31495">
    <property type="entry name" value="PEROXYGENASE 3-RELATED"/>
    <property type="match status" value="1"/>
</dbReference>
<dbReference type="InterPro" id="IPR007736">
    <property type="entry name" value="Caleosin-related"/>
</dbReference>
<keyword evidence="2" id="KW-0812">Transmembrane</keyword>
<keyword evidence="2" id="KW-1133">Transmembrane helix</keyword>
<dbReference type="GO" id="GO:0004497">
    <property type="term" value="F:monooxygenase activity"/>
    <property type="evidence" value="ECO:0007669"/>
    <property type="project" value="TreeGrafter"/>
</dbReference>
<reference evidence="3 4" key="1">
    <citation type="submission" date="2017-03" db="EMBL/GenBank/DDBJ databases">
        <title>Genomes of endolithic fungi from Antarctica.</title>
        <authorList>
            <person name="Coleine C."/>
            <person name="Masonjones S."/>
            <person name="Stajich J.E."/>
        </authorList>
    </citation>
    <scope>NUCLEOTIDE SEQUENCE [LARGE SCALE GENOMIC DNA]</scope>
    <source>
        <strain evidence="3 4">CCFEE 5184</strain>
    </source>
</reference>
<feature type="transmembrane region" description="Helical" evidence="2">
    <location>
        <begin position="230"/>
        <end position="248"/>
    </location>
</feature>
<evidence type="ECO:0000256" key="1">
    <source>
        <dbReference type="ARBA" id="ARBA00006765"/>
    </source>
</evidence>
<evidence type="ECO:0000313" key="3">
    <source>
        <dbReference type="EMBL" id="TKA62805.1"/>
    </source>
</evidence>
<accession>A0A4U0WMJ7</accession>
<dbReference type="Pfam" id="PF05042">
    <property type="entry name" value="Caleosin"/>
    <property type="match status" value="1"/>
</dbReference>
<evidence type="ECO:0000256" key="2">
    <source>
        <dbReference type="SAM" id="Phobius"/>
    </source>
</evidence>
<comment type="caution">
    <text evidence="3">The sequence shown here is derived from an EMBL/GenBank/DDBJ whole genome shotgun (WGS) entry which is preliminary data.</text>
</comment>
<evidence type="ECO:0000313" key="4">
    <source>
        <dbReference type="Proteomes" id="UP000309340"/>
    </source>
</evidence>
<organism evidence="3 4">
    <name type="scientific">Friedmanniomyces simplex</name>
    <dbReference type="NCBI Taxonomy" id="329884"/>
    <lineage>
        <taxon>Eukaryota</taxon>
        <taxon>Fungi</taxon>
        <taxon>Dikarya</taxon>
        <taxon>Ascomycota</taxon>
        <taxon>Pezizomycotina</taxon>
        <taxon>Dothideomycetes</taxon>
        <taxon>Dothideomycetidae</taxon>
        <taxon>Mycosphaerellales</taxon>
        <taxon>Teratosphaeriaceae</taxon>
        <taxon>Friedmanniomyces</taxon>
    </lineage>
</organism>
<dbReference type="Proteomes" id="UP000309340">
    <property type="component" value="Unassembled WGS sequence"/>
</dbReference>
<keyword evidence="2" id="KW-0472">Membrane</keyword>
<keyword evidence="4" id="KW-1185">Reference proteome</keyword>
<name>A0A4U0WMJ7_9PEZI</name>
<proteinExistence type="inferred from homology"/>
<comment type="similarity">
    <text evidence="1">Belongs to the caleosin family.</text>
</comment>
<dbReference type="STRING" id="329884.A0A4U0WMJ7"/>
<dbReference type="OrthoDB" id="640742at2759"/>
<dbReference type="AlphaFoldDB" id="A0A4U0WMJ7"/>
<gene>
    <name evidence="3" type="ORF">B0A55_11249</name>
</gene>
<protein>
    <recommendedName>
        <fullName evidence="5">Caleosin-domain-containing protein</fullName>
    </recommendedName>
</protein>
<sequence>MGVYELVRALLVAAPDRSDGDLNAHPKVQQLVKQHGREITQYPPDKPYSVSVATCPLTLERLPYIPTPNSPLLDPGTARATLAPSAESPNGTLQADWAERHRHLTVVQQHCAYWDQDGDGVIWPQDTWRGVRAWGWNPLLSALATFIINVNLSYPSVPNSFLPDPFFRIWIKQVHKCKHGSDSMSYDAEGRFSPQNFENLFAKYDVGDKGGLDLLDLARALKGQRFAFDFFGWSATFLEWLAVYLLLWPEDGVMRKEDIRRVFDGSIFQQKADEYAEKCAKEGRTREAVKYGKSGY</sequence>
<evidence type="ECO:0008006" key="5">
    <source>
        <dbReference type="Google" id="ProtNLM"/>
    </source>
</evidence>
<dbReference type="EMBL" id="NAJQ01001020">
    <property type="protein sequence ID" value="TKA62805.1"/>
    <property type="molecule type" value="Genomic_DNA"/>
</dbReference>
<dbReference type="GO" id="GO:0005509">
    <property type="term" value="F:calcium ion binding"/>
    <property type="evidence" value="ECO:0007669"/>
    <property type="project" value="TreeGrafter"/>
</dbReference>
<dbReference type="PANTHER" id="PTHR31495:SF0">
    <property type="entry name" value="BINDING PROTEIN CALEOSIN, PUTATIVE (AFU_ORTHOLOGUE AFUA_5G13750)-RELATED"/>
    <property type="match status" value="1"/>
</dbReference>